<dbReference type="Pfam" id="PF13275">
    <property type="entry name" value="S4_2"/>
    <property type="match status" value="1"/>
</dbReference>
<accession>A0A084EWD7</accession>
<dbReference type="InterPro" id="IPR014330">
    <property type="entry name" value="RNA-bd_S4-rel_YaaA"/>
</dbReference>
<dbReference type="GO" id="GO:0003723">
    <property type="term" value="F:RNA binding"/>
    <property type="evidence" value="ECO:0007669"/>
    <property type="project" value="UniProtKB-KW"/>
</dbReference>
<reference evidence="2 3" key="1">
    <citation type="submission" date="2014-02" db="EMBL/GenBank/DDBJ databases">
        <title>Genome sequence of Ureaplasma diversum strain 246.</title>
        <authorList>
            <person name="Sirand-Pugnet P."/>
            <person name="Breton M."/>
            <person name="Dordet-Frisoni E."/>
            <person name="Baranowski E."/>
            <person name="Barre A."/>
            <person name="Couture C."/>
            <person name="Dupuy V."/>
            <person name="Gaurivaud P."/>
            <person name="Jacob D."/>
            <person name="Lemaitre C."/>
            <person name="Manso-Silvan L."/>
            <person name="Nikolski M."/>
            <person name="Nouvel L.-X."/>
            <person name="Poumarat F."/>
            <person name="Tardy F."/>
            <person name="Thebault P."/>
            <person name="Theil S."/>
            <person name="Citti C."/>
            <person name="Thiaucourt F."/>
            <person name="Blanchard A."/>
        </authorList>
    </citation>
    <scope>NUCLEOTIDE SEQUENCE [LARGE SCALE GENOMIC DNA]</scope>
    <source>
        <strain evidence="2 3">NCTC 246</strain>
    </source>
</reference>
<dbReference type="PROSITE" id="PS50889">
    <property type="entry name" value="S4"/>
    <property type="match status" value="1"/>
</dbReference>
<dbReference type="InterPro" id="IPR036986">
    <property type="entry name" value="S4_RNA-bd_sf"/>
</dbReference>
<dbReference type="Gene3D" id="3.10.290.10">
    <property type="entry name" value="RNA-binding S4 domain"/>
    <property type="match status" value="1"/>
</dbReference>
<protein>
    <submittedName>
        <fullName evidence="2">Uncharacterized protein</fullName>
    </submittedName>
</protein>
<dbReference type="RefSeq" id="WP_244870389.1">
    <property type="nucleotide sequence ID" value="NZ_JFDP01000085.1"/>
</dbReference>
<dbReference type="NCBIfam" id="TIGR02988">
    <property type="entry name" value="YaaA_near_RecF"/>
    <property type="match status" value="1"/>
</dbReference>
<proteinExistence type="predicted"/>
<dbReference type="AlphaFoldDB" id="A0A084EWD7"/>
<evidence type="ECO:0000256" key="1">
    <source>
        <dbReference type="PROSITE-ProRule" id="PRU00182"/>
    </source>
</evidence>
<gene>
    <name evidence="2" type="ORF">UDIV_6650</name>
</gene>
<dbReference type="eggNOG" id="COG2501">
    <property type="taxonomic scope" value="Bacteria"/>
</dbReference>
<sequence>MIIKKIEINTPYITLNQFLKLTGLINNGGEAKMWLANNSVLVNNESENRRNKKLYDQTIVEFDGVKYLICGSQEQE</sequence>
<evidence type="ECO:0000313" key="2">
    <source>
        <dbReference type="EMBL" id="KEZ22279.1"/>
    </source>
</evidence>
<name>A0A084EWD7_9BACT</name>
<keyword evidence="3" id="KW-1185">Reference proteome</keyword>
<dbReference type="SUPFAM" id="SSF55174">
    <property type="entry name" value="Alpha-L RNA-binding motif"/>
    <property type="match status" value="1"/>
</dbReference>
<evidence type="ECO:0000313" key="3">
    <source>
        <dbReference type="Proteomes" id="UP000028537"/>
    </source>
</evidence>
<dbReference type="EMBL" id="JFDP01000085">
    <property type="protein sequence ID" value="KEZ22279.1"/>
    <property type="molecule type" value="Genomic_DNA"/>
</dbReference>
<dbReference type="Proteomes" id="UP000028537">
    <property type="component" value="Unassembled WGS sequence"/>
</dbReference>
<organism evidence="2 3">
    <name type="scientific">Ureaplasma diversum NCTC 246</name>
    <dbReference type="NCBI Taxonomy" id="1188241"/>
    <lineage>
        <taxon>Bacteria</taxon>
        <taxon>Bacillati</taxon>
        <taxon>Mycoplasmatota</taxon>
        <taxon>Mycoplasmoidales</taxon>
        <taxon>Mycoplasmoidaceae</taxon>
        <taxon>Ureaplasma</taxon>
    </lineage>
</organism>
<keyword evidence="1" id="KW-0694">RNA-binding</keyword>
<comment type="caution">
    <text evidence="2">The sequence shown here is derived from an EMBL/GenBank/DDBJ whole genome shotgun (WGS) entry which is preliminary data.</text>
</comment>